<comment type="caution">
    <text evidence="2">The sequence shown here is derived from an EMBL/GenBank/DDBJ whole genome shotgun (WGS) entry which is preliminary data.</text>
</comment>
<reference evidence="2 3" key="1">
    <citation type="submission" date="2019-07" db="EMBL/GenBank/DDBJ databases">
        <title>Genomics analysis of Aphanomyces spp. identifies a new class of oomycete effector associated with host adaptation.</title>
        <authorList>
            <person name="Gaulin E."/>
        </authorList>
    </citation>
    <scope>NUCLEOTIDE SEQUENCE [LARGE SCALE GENOMIC DNA]</scope>
    <source>
        <strain evidence="2 3">ATCC 201684</strain>
    </source>
</reference>
<evidence type="ECO:0000313" key="3">
    <source>
        <dbReference type="Proteomes" id="UP000481153"/>
    </source>
</evidence>
<accession>A0A6G0X8W3</accession>
<protein>
    <submittedName>
        <fullName evidence="2">Uncharacterized protein</fullName>
    </submittedName>
</protein>
<sequence length="177" mass="19844">MGNVIGCCLRPEESNELGDNSPHETLLQRMASFDEEHDMQNIHASNSTRAGEETSGSRLLRDFFQHVVESDLSDSGEEDVFHESIAVQRNVLEKAQLSKQKDAQRHVPPMDPLTMYSSLGLFHTNEASLLRDDRLVLVKSPVAVVPTKQLRENSKYKPFWTDKPSKHASASAPMQVS</sequence>
<dbReference type="OrthoDB" id="65289at2759"/>
<name>A0A6G0X8W3_9STRA</name>
<evidence type="ECO:0000256" key="1">
    <source>
        <dbReference type="SAM" id="MobiDB-lite"/>
    </source>
</evidence>
<dbReference type="VEuPathDB" id="FungiDB:AeMF1_021249"/>
<dbReference type="Proteomes" id="UP000481153">
    <property type="component" value="Unassembled WGS sequence"/>
</dbReference>
<keyword evidence="3" id="KW-1185">Reference proteome</keyword>
<feature type="region of interest" description="Disordered" evidence="1">
    <location>
        <begin position="156"/>
        <end position="177"/>
    </location>
</feature>
<dbReference type="AlphaFoldDB" id="A0A6G0X8W3"/>
<organism evidence="2 3">
    <name type="scientific">Aphanomyces euteiches</name>
    <dbReference type="NCBI Taxonomy" id="100861"/>
    <lineage>
        <taxon>Eukaryota</taxon>
        <taxon>Sar</taxon>
        <taxon>Stramenopiles</taxon>
        <taxon>Oomycota</taxon>
        <taxon>Saprolegniomycetes</taxon>
        <taxon>Saprolegniales</taxon>
        <taxon>Verrucalvaceae</taxon>
        <taxon>Aphanomyces</taxon>
    </lineage>
</organism>
<evidence type="ECO:0000313" key="2">
    <source>
        <dbReference type="EMBL" id="KAF0736392.1"/>
    </source>
</evidence>
<dbReference type="EMBL" id="VJMJ01000089">
    <property type="protein sequence ID" value="KAF0736392.1"/>
    <property type="molecule type" value="Genomic_DNA"/>
</dbReference>
<proteinExistence type="predicted"/>
<gene>
    <name evidence="2" type="ORF">Ae201684_007411</name>
</gene>